<protein>
    <recommendedName>
        <fullName evidence="12">Elongation of fatty acids protein</fullName>
        <ecNumber evidence="12">2.3.1.-</ecNumber>
    </recommendedName>
</protein>
<dbReference type="GO" id="GO:0034625">
    <property type="term" value="P:fatty acid elongation, monounsaturated fatty acid"/>
    <property type="evidence" value="ECO:0007669"/>
    <property type="project" value="TreeGrafter"/>
</dbReference>
<name>A0A2P6NNR7_9EUKA</name>
<evidence type="ECO:0000256" key="7">
    <source>
        <dbReference type="ARBA" id="ARBA00022989"/>
    </source>
</evidence>
<dbReference type="InterPro" id="IPR030457">
    <property type="entry name" value="ELO_CS"/>
</dbReference>
<accession>A0A2P6NNR7</accession>
<evidence type="ECO:0000256" key="8">
    <source>
        <dbReference type="ARBA" id="ARBA00023098"/>
    </source>
</evidence>
<keyword evidence="10 12" id="KW-0275">Fatty acid biosynthesis</keyword>
<dbReference type="GO" id="GO:0009922">
    <property type="term" value="F:fatty acid elongase activity"/>
    <property type="evidence" value="ECO:0007669"/>
    <property type="project" value="UniProtKB-EC"/>
</dbReference>
<evidence type="ECO:0000256" key="5">
    <source>
        <dbReference type="ARBA" id="ARBA00022692"/>
    </source>
</evidence>
<dbReference type="GO" id="GO:0042761">
    <property type="term" value="P:very long-chain fatty acid biosynthetic process"/>
    <property type="evidence" value="ECO:0007669"/>
    <property type="project" value="TreeGrafter"/>
</dbReference>
<evidence type="ECO:0000313" key="14">
    <source>
        <dbReference type="Proteomes" id="UP000241769"/>
    </source>
</evidence>
<keyword evidence="5 12" id="KW-0812">Transmembrane</keyword>
<dbReference type="InParanoid" id="A0A2P6NNR7"/>
<evidence type="ECO:0000256" key="3">
    <source>
        <dbReference type="ARBA" id="ARBA00022516"/>
    </source>
</evidence>
<evidence type="ECO:0000256" key="2">
    <source>
        <dbReference type="ARBA" id="ARBA00007263"/>
    </source>
</evidence>
<keyword evidence="4 12" id="KW-0808">Transferase</keyword>
<feature type="transmembrane region" description="Helical" evidence="12">
    <location>
        <begin position="196"/>
        <end position="217"/>
    </location>
</feature>
<evidence type="ECO:0000256" key="9">
    <source>
        <dbReference type="ARBA" id="ARBA00023136"/>
    </source>
</evidence>
<dbReference type="GO" id="GO:0030148">
    <property type="term" value="P:sphingolipid biosynthetic process"/>
    <property type="evidence" value="ECO:0007669"/>
    <property type="project" value="TreeGrafter"/>
</dbReference>
<feature type="transmembrane region" description="Helical" evidence="12">
    <location>
        <begin position="67"/>
        <end position="93"/>
    </location>
</feature>
<dbReference type="STRING" id="1890364.A0A2P6NNR7"/>
<dbReference type="Pfam" id="PF01151">
    <property type="entry name" value="ELO"/>
    <property type="match status" value="1"/>
</dbReference>
<dbReference type="GO" id="GO:0005789">
    <property type="term" value="C:endoplasmic reticulum membrane"/>
    <property type="evidence" value="ECO:0007669"/>
    <property type="project" value="TreeGrafter"/>
</dbReference>
<gene>
    <name evidence="13" type="ORF">PROFUN_06390</name>
</gene>
<comment type="similarity">
    <text evidence="2 12">Belongs to the ELO family.</text>
</comment>
<comment type="catalytic activity">
    <reaction evidence="11">
        <text>a very-long-chain acyl-CoA + malonyl-CoA + H(+) = a very-long-chain 3-oxoacyl-CoA + CO2 + CoA</text>
        <dbReference type="Rhea" id="RHEA:32727"/>
        <dbReference type="ChEBI" id="CHEBI:15378"/>
        <dbReference type="ChEBI" id="CHEBI:16526"/>
        <dbReference type="ChEBI" id="CHEBI:57287"/>
        <dbReference type="ChEBI" id="CHEBI:57384"/>
        <dbReference type="ChEBI" id="CHEBI:90725"/>
        <dbReference type="ChEBI" id="CHEBI:90736"/>
        <dbReference type="EC" id="2.3.1.199"/>
    </reaction>
</comment>
<dbReference type="GO" id="GO:0019367">
    <property type="term" value="P:fatty acid elongation, saturated fatty acid"/>
    <property type="evidence" value="ECO:0007669"/>
    <property type="project" value="TreeGrafter"/>
</dbReference>
<evidence type="ECO:0000256" key="10">
    <source>
        <dbReference type="ARBA" id="ARBA00023160"/>
    </source>
</evidence>
<comment type="subcellular location">
    <subcellularLocation>
        <location evidence="1">Membrane</location>
        <topology evidence="1">Multi-pass membrane protein</topology>
    </subcellularLocation>
</comment>
<organism evidence="13 14">
    <name type="scientific">Planoprotostelium fungivorum</name>
    <dbReference type="NCBI Taxonomy" id="1890364"/>
    <lineage>
        <taxon>Eukaryota</taxon>
        <taxon>Amoebozoa</taxon>
        <taxon>Evosea</taxon>
        <taxon>Variosea</taxon>
        <taxon>Cavosteliida</taxon>
        <taxon>Cavosteliaceae</taxon>
        <taxon>Planoprotostelium</taxon>
    </lineage>
</organism>
<feature type="transmembrane region" description="Helical" evidence="12">
    <location>
        <begin position="237"/>
        <end position="261"/>
    </location>
</feature>
<evidence type="ECO:0000256" key="12">
    <source>
        <dbReference type="RuleBase" id="RU361115"/>
    </source>
</evidence>
<dbReference type="GO" id="GO:0034626">
    <property type="term" value="P:fatty acid elongation, polyunsaturated fatty acid"/>
    <property type="evidence" value="ECO:0007669"/>
    <property type="project" value="TreeGrafter"/>
</dbReference>
<keyword evidence="14" id="KW-1185">Reference proteome</keyword>
<proteinExistence type="inferred from homology"/>
<feature type="transmembrane region" description="Helical" evidence="12">
    <location>
        <begin position="164"/>
        <end position="184"/>
    </location>
</feature>
<keyword evidence="8 12" id="KW-0443">Lipid metabolism</keyword>
<dbReference type="EMBL" id="MDYQ01000042">
    <property type="protein sequence ID" value="PRP85601.1"/>
    <property type="molecule type" value="Genomic_DNA"/>
</dbReference>
<keyword evidence="6 12" id="KW-0276">Fatty acid metabolism</keyword>
<evidence type="ECO:0000256" key="11">
    <source>
        <dbReference type="ARBA" id="ARBA00047375"/>
    </source>
</evidence>
<evidence type="ECO:0000313" key="13">
    <source>
        <dbReference type="EMBL" id="PRP85601.1"/>
    </source>
</evidence>
<comment type="caution">
    <text evidence="13">The sequence shown here is derived from an EMBL/GenBank/DDBJ whole genome shotgun (WGS) entry which is preliminary data.</text>
</comment>
<dbReference type="Proteomes" id="UP000241769">
    <property type="component" value="Unassembled WGS sequence"/>
</dbReference>
<evidence type="ECO:0000256" key="4">
    <source>
        <dbReference type="ARBA" id="ARBA00022679"/>
    </source>
</evidence>
<sequence length="276" mass="31589">MSLDLFAPIAAAYTAGTGKDISTFRYEDAPLSSPVIVISGVILYLVAVHGGAYLMRDRKPFKLNGLFRIHNLLLTIISGALLLVFIPEIIPLLANGPHYALCSAKAWNSRLEFLYYINYLIKWYELLDTAFLVLKKKNLEFLHYFHHSMTMALCFSQLHGRTTVSWVPITLNLGVHVAMYYYYYRAAGGHQMWWKKYLTTLQITQFIIDLACVYYCVAKRITFHYLPHLSTGDCEGGGWFAGYFGAAILTSYLLLFIHFYFKTYKRPAAAVNKKKQ</sequence>
<evidence type="ECO:0000256" key="6">
    <source>
        <dbReference type="ARBA" id="ARBA00022832"/>
    </source>
</evidence>
<dbReference type="AlphaFoldDB" id="A0A2P6NNR7"/>
<feature type="transmembrane region" description="Helical" evidence="12">
    <location>
        <begin position="35"/>
        <end position="55"/>
    </location>
</feature>
<keyword evidence="3 12" id="KW-0444">Lipid biosynthesis</keyword>
<dbReference type="PROSITE" id="PS01188">
    <property type="entry name" value="ELO"/>
    <property type="match status" value="1"/>
</dbReference>
<keyword evidence="9 12" id="KW-0472">Membrane</keyword>
<dbReference type="PANTHER" id="PTHR11157">
    <property type="entry name" value="FATTY ACID ACYL TRANSFERASE-RELATED"/>
    <property type="match status" value="1"/>
</dbReference>
<dbReference type="EC" id="2.3.1.-" evidence="12"/>
<comment type="catalytic activity">
    <reaction evidence="12">
        <text>an acyl-CoA + malonyl-CoA + H(+) = a 3-oxoacyl-CoA + CO2 + CoA</text>
        <dbReference type="Rhea" id="RHEA:50252"/>
        <dbReference type="ChEBI" id="CHEBI:15378"/>
        <dbReference type="ChEBI" id="CHEBI:16526"/>
        <dbReference type="ChEBI" id="CHEBI:57287"/>
        <dbReference type="ChEBI" id="CHEBI:57384"/>
        <dbReference type="ChEBI" id="CHEBI:58342"/>
        <dbReference type="ChEBI" id="CHEBI:90726"/>
    </reaction>
    <physiologicalReaction direction="left-to-right" evidence="12">
        <dbReference type="Rhea" id="RHEA:50253"/>
    </physiologicalReaction>
</comment>
<dbReference type="PANTHER" id="PTHR11157:SF134">
    <property type="entry name" value="ELONGATION OF FATTY ACIDS PROTEIN 1-RELATED"/>
    <property type="match status" value="1"/>
</dbReference>
<evidence type="ECO:0000256" key="1">
    <source>
        <dbReference type="ARBA" id="ARBA00004141"/>
    </source>
</evidence>
<dbReference type="InterPro" id="IPR002076">
    <property type="entry name" value="ELO_fam"/>
</dbReference>
<keyword evidence="7 12" id="KW-1133">Transmembrane helix</keyword>
<reference evidence="13 14" key="1">
    <citation type="journal article" date="2018" name="Genome Biol. Evol.">
        <title>Multiple Roots of Fruiting Body Formation in Amoebozoa.</title>
        <authorList>
            <person name="Hillmann F."/>
            <person name="Forbes G."/>
            <person name="Novohradska S."/>
            <person name="Ferling I."/>
            <person name="Riege K."/>
            <person name="Groth M."/>
            <person name="Westermann M."/>
            <person name="Marz M."/>
            <person name="Spaller T."/>
            <person name="Winckler T."/>
            <person name="Schaap P."/>
            <person name="Glockner G."/>
        </authorList>
    </citation>
    <scope>NUCLEOTIDE SEQUENCE [LARGE SCALE GENOMIC DNA]</scope>
    <source>
        <strain evidence="13 14">Jena</strain>
    </source>
</reference>
<dbReference type="OrthoDB" id="434092at2759"/>